<dbReference type="InterPro" id="IPR029044">
    <property type="entry name" value="Nucleotide-diphossugar_trans"/>
</dbReference>
<dbReference type="AlphaFoldDB" id="K4KK35"/>
<feature type="domain" description="Glycosyltransferase 2-like" evidence="1">
    <location>
        <begin position="5"/>
        <end position="129"/>
    </location>
</feature>
<evidence type="ECO:0000313" key="3">
    <source>
        <dbReference type="Proteomes" id="UP000000466"/>
    </source>
</evidence>
<dbReference type="Pfam" id="PF00535">
    <property type="entry name" value="Glycos_transf_2"/>
    <property type="match status" value="1"/>
</dbReference>
<proteinExistence type="predicted"/>
<dbReference type="STRING" id="1117647.M5M_06975"/>
<dbReference type="PANTHER" id="PTHR10859">
    <property type="entry name" value="GLYCOSYL TRANSFERASE"/>
    <property type="match status" value="1"/>
</dbReference>
<dbReference type="HOGENOM" id="CLU_033536_7_0_6"/>
<dbReference type="InterPro" id="IPR001173">
    <property type="entry name" value="Glyco_trans_2-like"/>
</dbReference>
<dbReference type="EMBL" id="CP003746">
    <property type="protein sequence ID" value="AFU98590.1"/>
    <property type="molecule type" value="Genomic_DNA"/>
</dbReference>
<accession>K4KK35</accession>
<gene>
    <name evidence="2" type="ordered locus">M5M_06975</name>
</gene>
<sequence>MKVCAVIPVYNHALAVGRTLAEVRAHGLPVVLVNDGSDAHCTEVLRTLAAGPGVALVELSENLGKGGAVKAGLMHALTLGYSHALQVDADGQHNLSDVQRFLDAATENPQALICGVPEYDSSIPKARLYGRYLTHVWVWINTLSGALKDSMCGFRVYPLAAVCQLLEQEYTGNRMDFDPEVLVRWFWRGGDVKQLSTRVHYPEDGVSHFLPGMDNWLISCMHARLFFGMLWRWPLWLLGLQKRGRAL</sequence>
<dbReference type="eggNOG" id="COG1216">
    <property type="taxonomic scope" value="Bacteria"/>
</dbReference>
<dbReference type="GO" id="GO:0016740">
    <property type="term" value="F:transferase activity"/>
    <property type="evidence" value="ECO:0007669"/>
    <property type="project" value="UniProtKB-KW"/>
</dbReference>
<evidence type="ECO:0000313" key="2">
    <source>
        <dbReference type="EMBL" id="AFU98590.1"/>
    </source>
</evidence>
<reference evidence="2 3" key="1">
    <citation type="journal article" date="2013" name="Genome Announc.">
        <title>Complete genome sequence of Simiduia agarivorans SA1(T), a marine bacterium able to degrade a variety of polysaccharides.</title>
        <authorList>
            <person name="Lin S.Y."/>
            <person name="Shieh W.Y."/>
            <person name="Chen J.S."/>
            <person name="Tang S.L."/>
        </authorList>
    </citation>
    <scope>NUCLEOTIDE SEQUENCE [LARGE SCALE GENOMIC DNA]</scope>
    <source>
        <strain evidence="3">DSM 21679 / JCM 13881 / BCRC 17597 / SA1</strain>
    </source>
</reference>
<keyword evidence="2" id="KW-0808">Transferase</keyword>
<dbReference type="OrthoDB" id="9808633at2"/>
<evidence type="ECO:0000259" key="1">
    <source>
        <dbReference type="Pfam" id="PF00535"/>
    </source>
</evidence>
<dbReference type="PANTHER" id="PTHR10859:SF91">
    <property type="entry name" value="DOLICHYL-PHOSPHATE BETA-GLUCOSYLTRANSFERASE"/>
    <property type="match status" value="1"/>
</dbReference>
<dbReference type="GO" id="GO:0006487">
    <property type="term" value="P:protein N-linked glycosylation"/>
    <property type="evidence" value="ECO:0007669"/>
    <property type="project" value="TreeGrafter"/>
</dbReference>
<dbReference type="SUPFAM" id="SSF53448">
    <property type="entry name" value="Nucleotide-diphospho-sugar transferases"/>
    <property type="match status" value="1"/>
</dbReference>
<protein>
    <submittedName>
        <fullName evidence="2">Glycosyl transferase family protein</fullName>
    </submittedName>
</protein>
<organism evidence="2 3">
    <name type="scientific">Simiduia agarivorans (strain DSM 21679 / JCM 13881 / BCRC 17597 / SA1)</name>
    <dbReference type="NCBI Taxonomy" id="1117647"/>
    <lineage>
        <taxon>Bacteria</taxon>
        <taxon>Pseudomonadati</taxon>
        <taxon>Pseudomonadota</taxon>
        <taxon>Gammaproteobacteria</taxon>
        <taxon>Cellvibrionales</taxon>
        <taxon>Cellvibrionaceae</taxon>
        <taxon>Simiduia</taxon>
    </lineage>
</organism>
<name>K4KK35_SIMAS</name>
<dbReference type="KEGG" id="saga:M5M_06975"/>
<keyword evidence="3" id="KW-1185">Reference proteome</keyword>
<dbReference type="Proteomes" id="UP000000466">
    <property type="component" value="Chromosome"/>
</dbReference>
<dbReference type="RefSeq" id="WP_015046763.1">
    <property type="nucleotide sequence ID" value="NC_018868.3"/>
</dbReference>
<dbReference type="Gene3D" id="3.90.550.10">
    <property type="entry name" value="Spore Coat Polysaccharide Biosynthesis Protein SpsA, Chain A"/>
    <property type="match status" value="1"/>
</dbReference>
<dbReference type="CDD" id="cd04179">
    <property type="entry name" value="DPM_DPG-synthase_like"/>
    <property type="match status" value="1"/>
</dbReference>